<dbReference type="Proteomes" id="UP001159179">
    <property type="component" value="Unassembled WGS sequence"/>
</dbReference>
<dbReference type="RefSeq" id="WP_280615653.1">
    <property type="nucleotide sequence ID" value="NZ_JAROYP010000001.1"/>
</dbReference>
<reference evidence="1" key="1">
    <citation type="submission" date="2023-03" db="EMBL/GenBank/DDBJ databases">
        <title>Bacterial isolates from washroom surfaces on a university campus.</title>
        <authorList>
            <person name="Holman D.B."/>
            <person name="Gzyl K.E."/>
            <person name="Taheri A.E."/>
        </authorList>
    </citation>
    <scope>NUCLEOTIDE SEQUENCE</scope>
    <source>
        <strain evidence="1">RD03</strain>
    </source>
</reference>
<organism evidence="1 2">
    <name type="scientific">Heyndrickxia oleronia</name>
    <dbReference type="NCBI Taxonomy" id="38875"/>
    <lineage>
        <taxon>Bacteria</taxon>
        <taxon>Bacillati</taxon>
        <taxon>Bacillota</taxon>
        <taxon>Bacilli</taxon>
        <taxon>Bacillales</taxon>
        <taxon>Bacillaceae</taxon>
        <taxon>Heyndrickxia</taxon>
    </lineage>
</organism>
<gene>
    <name evidence="1" type="ORF">P5X88_02620</name>
</gene>
<name>A0AAW6SSL0_9BACI</name>
<dbReference type="EMBL" id="JAROYP010000001">
    <property type="protein sequence ID" value="MDH5159811.1"/>
    <property type="molecule type" value="Genomic_DNA"/>
</dbReference>
<evidence type="ECO:0000313" key="1">
    <source>
        <dbReference type="EMBL" id="MDH5159811.1"/>
    </source>
</evidence>
<dbReference type="InterPro" id="IPR018755">
    <property type="entry name" value="Phage_Mu_Gp48"/>
</dbReference>
<evidence type="ECO:0000313" key="2">
    <source>
        <dbReference type="Proteomes" id="UP001159179"/>
    </source>
</evidence>
<accession>A0AAW6SSL0</accession>
<comment type="caution">
    <text evidence="1">The sequence shown here is derived from an EMBL/GenBank/DDBJ whole genome shotgun (WGS) entry which is preliminary data.</text>
</comment>
<sequence>MTVKRDLMDALPRYYDDSPEVDAIMSANAEEIDKTRTKARATTDQFYVHTATKGLADWERVLGLAPMPNSSLEFRRNRILARLNGTAPATVAYLTDVVNACVDDKSARIIEYNSEYRFEATVPLGEGSPIDTKEIYDAVNEVKPAHLAFDLVGEIRDVITITEADYTFEVPYRICNMFRTDDAPGVAARATATLGVQEYGFVVNYPICGEFYAGEAIS</sequence>
<dbReference type="Pfam" id="PF10076">
    <property type="entry name" value="Phage_Mu_Gp48"/>
    <property type="match status" value="1"/>
</dbReference>
<dbReference type="AlphaFoldDB" id="A0AAW6SSL0"/>
<proteinExistence type="predicted"/>
<protein>
    <submittedName>
        <fullName evidence="1">DUF2313 domain-containing protein</fullName>
    </submittedName>
</protein>